<dbReference type="InterPro" id="IPR051082">
    <property type="entry name" value="Pentapeptide-BTB/POZ_domain"/>
</dbReference>
<dbReference type="Pfam" id="PF00805">
    <property type="entry name" value="Pentapeptide"/>
    <property type="match status" value="2"/>
</dbReference>
<accession>A0A1G8U4P6</accession>
<feature type="compositionally biased region" description="Polar residues" evidence="1">
    <location>
        <begin position="100"/>
        <end position="128"/>
    </location>
</feature>
<dbReference type="STRING" id="417292.SAMN05421806_101636"/>
<name>A0A1G8U4P6_9ACTN</name>
<evidence type="ECO:0000256" key="1">
    <source>
        <dbReference type="SAM" id="MobiDB-lite"/>
    </source>
</evidence>
<evidence type="ECO:0000313" key="2">
    <source>
        <dbReference type="EMBL" id="SDJ48711.1"/>
    </source>
</evidence>
<sequence length="484" mass="50493">MSRQRRKPTRQEPETPGRPASGDRREGARGSGDGTGDAVGGTAGTRSSGERKARTAHAASGGAGAKATQAGTGRKAATGGRVSRSSSGEKPRSGVGPRGTKSTPGSNSQATRRTSGSNPQGTKPTSGSKPGRTADDFAADKRTSGTPAPGSPRPTDNGRGSARKKPRSRTAKPTRTQSPSPTSSRTAPTQPTSTPPRPLLPLTPNNPTPSHPTPTHPDLQADCASCFALCCVALPFAKSGDFAVNKAAGTPCRNLRQDHRCGIHADLRAKGFTGCTVFDCAGAGQKVSQVTFGGADWRTSQGTARQMFAVFPVMRQLHELLRFLAEALTLPAARPVHRELRAAYERVDALTRQNAGTLLDTDVPAVRHEVNTLLLRAGDLHRAQAPGRPRNHRGADLMGADLARADLRGASLRGALLVAADLSGADLRQADLIGADLRDADLSGADLRDTVYLTQSQLVAAKGDAATLLPDGLHRPAHWSPAAR</sequence>
<dbReference type="PANTHER" id="PTHR14136:SF37">
    <property type="entry name" value="PENTAPEPTIDE REPEAT-CONTAINING PROTEIN"/>
    <property type="match status" value="1"/>
</dbReference>
<dbReference type="InterPro" id="IPR001646">
    <property type="entry name" value="5peptide_repeat"/>
</dbReference>
<feature type="compositionally biased region" description="Low complexity" evidence="1">
    <location>
        <begin position="56"/>
        <end position="81"/>
    </location>
</feature>
<dbReference type="SUPFAM" id="SSF141571">
    <property type="entry name" value="Pentapeptide repeat-like"/>
    <property type="match status" value="1"/>
</dbReference>
<dbReference type="EMBL" id="FNFF01000001">
    <property type="protein sequence ID" value="SDJ48711.1"/>
    <property type="molecule type" value="Genomic_DNA"/>
</dbReference>
<organism evidence="2 3">
    <name type="scientific">Streptomyces indicus</name>
    <dbReference type="NCBI Taxonomy" id="417292"/>
    <lineage>
        <taxon>Bacteria</taxon>
        <taxon>Bacillati</taxon>
        <taxon>Actinomycetota</taxon>
        <taxon>Actinomycetes</taxon>
        <taxon>Kitasatosporales</taxon>
        <taxon>Streptomycetaceae</taxon>
        <taxon>Streptomyces</taxon>
    </lineage>
</organism>
<gene>
    <name evidence="2" type="ORF">SAMN05421806_101636</name>
</gene>
<protein>
    <submittedName>
        <fullName evidence="2">Uncharacterized protein YjbI, contains pentapeptide repeats</fullName>
    </submittedName>
</protein>
<reference evidence="2 3" key="1">
    <citation type="submission" date="2016-10" db="EMBL/GenBank/DDBJ databases">
        <authorList>
            <person name="de Groot N.N."/>
        </authorList>
    </citation>
    <scope>NUCLEOTIDE SEQUENCE [LARGE SCALE GENOMIC DNA]</scope>
    <source>
        <strain evidence="2 3">CGMCC 4.5727</strain>
    </source>
</reference>
<feature type="compositionally biased region" description="Pro residues" evidence="1">
    <location>
        <begin position="193"/>
        <end position="215"/>
    </location>
</feature>
<feature type="region of interest" description="Disordered" evidence="1">
    <location>
        <begin position="1"/>
        <end position="216"/>
    </location>
</feature>
<dbReference type="Gene3D" id="2.160.20.80">
    <property type="entry name" value="E3 ubiquitin-protein ligase SopA"/>
    <property type="match status" value="1"/>
</dbReference>
<evidence type="ECO:0000313" key="3">
    <source>
        <dbReference type="Proteomes" id="UP000199155"/>
    </source>
</evidence>
<dbReference type="PANTHER" id="PTHR14136">
    <property type="entry name" value="BTB_POZ DOMAIN-CONTAINING PROTEIN KCTD9"/>
    <property type="match status" value="1"/>
</dbReference>
<dbReference type="Proteomes" id="UP000199155">
    <property type="component" value="Unassembled WGS sequence"/>
</dbReference>
<dbReference type="AlphaFoldDB" id="A0A1G8U4P6"/>
<feature type="compositionally biased region" description="Basic and acidic residues" evidence="1">
    <location>
        <begin position="132"/>
        <end position="143"/>
    </location>
</feature>
<proteinExistence type="predicted"/>
<feature type="compositionally biased region" description="Gly residues" evidence="1">
    <location>
        <begin position="29"/>
        <end position="43"/>
    </location>
</feature>
<feature type="compositionally biased region" description="Low complexity" evidence="1">
    <location>
        <begin position="173"/>
        <end position="192"/>
    </location>
</feature>
<feature type="compositionally biased region" description="Basic residues" evidence="1">
    <location>
        <begin position="161"/>
        <end position="172"/>
    </location>
</feature>
<feature type="compositionally biased region" description="Basic and acidic residues" evidence="1">
    <location>
        <begin position="9"/>
        <end position="28"/>
    </location>
</feature>
<keyword evidence="3" id="KW-1185">Reference proteome</keyword>